<dbReference type="Proteomes" id="UP000515160">
    <property type="component" value="Chromosome 2L"/>
</dbReference>
<dbReference type="Gene3D" id="2.60.470.10">
    <property type="entry name" value="Acid-sensing ion channels like domains"/>
    <property type="match status" value="1"/>
</dbReference>
<comment type="subcellular location">
    <subcellularLocation>
        <location evidence="1">Membrane</location>
        <topology evidence="1">Multi-pass membrane protein</topology>
    </subcellularLocation>
</comment>
<evidence type="ECO:0000256" key="2">
    <source>
        <dbReference type="ARBA" id="ARBA00007193"/>
    </source>
</evidence>
<dbReference type="GeneID" id="117563774"/>
<feature type="transmembrane region" description="Helical" evidence="13">
    <location>
        <begin position="234"/>
        <end position="257"/>
    </location>
</feature>
<keyword evidence="14" id="KW-1185">Reference proteome</keyword>
<evidence type="ECO:0000256" key="8">
    <source>
        <dbReference type="ARBA" id="ARBA00023065"/>
    </source>
</evidence>
<evidence type="ECO:0000256" key="4">
    <source>
        <dbReference type="ARBA" id="ARBA00022461"/>
    </source>
</evidence>
<keyword evidence="3 12" id="KW-0813">Transport</keyword>
<feature type="transmembrane region" description="Helical" evidence="13">
    <location>
        <begin position="41"/>
        <end position="61"/>
    </location>
</feature>
<dbReference type="GO" id="GO:0015280">
    <property type="term" value="F:ligand-gated sodium channel activity"/>
    <property type="evidence" value="ECO:0007669"/>
    <property type="project" value="TreeGrafter"/>
</dbReference>
<evidence type="ECO:0000313" key="14">
    <source>
        <dbReference type="Proteomes" id="UP000515160"/>
    </source>
</evidence>
<keyword evidence="8 12" id="KW-0406">Ion transport</keyword>
<evidence type="ECO:0000256" key="11">
    <source>
        <dbReference type="ARBA" id="ARBA00023303"/>
    </source>
</evidence>
<evidence type="ECO:0000256" key="5">
    <source>
        <dbReference type="ARBA" id="ARBA00022692"/>
    </source>
</evidence>
<dbReference type="OrthoDB" id="5874059at2759"/>
<sequence length="280" mass="32915">MHKKSNRETAWMQFIRRYSIGNHIHGFYQLFWPTMRQRMRFLWALALLFAFLMLLYMSFLLGHRYEKKPLQTVVATADYPIRKIAFPVVVVCNKNRLNWSRLSEIIQRYNISNDQQPLLEKVLTAYDALSFGHFDVFTPLKDQPLQVLNHLNFTKIVTEMAWRCDELLTDCTWHAATRDCCELFRPRRLPFGACLAFNEVEKRANAEFGRDTGLTLRLLLNEAHHAPENMRTKVSFGAVFQLCLGCSLLGIVELLYFSLIDVPQFYWTHYVPKRIDGTIQ</sequence>
<dbReference type="RefSeq" id="XP_051858264.1">
    <property type="nucleotide sequence ID" value="XM_052002304.1"/>
</dbReference>
<dbReference type="Pfam" id="PF00858">
    <property type="entry name" value="ASC"/>
    <property type="match status" value="1"/>
</dbReference>
<keyword evidence="7" id="KW-0915">Sodium</keyword>
<dbReference type="GO" id="GO:0005886">
    <property type="term" value="C:plasma membrane"/>
    <property type="evidence" value="ECO:0007669"/>
    <property type="project" value="TreeGrafter"/>
</dbReference>
<evidence type="ECO:0000313" key="15">
    <source>
        <dbReference type="RefSeq" id="XP_051858264.1"/>
    </source>
</evidence>
<dbReference type="PANTHER" id="PTHR11690:SF288">
    <property type="entry name" value="AMILORIDE-SENSITIVE NA+ CHANNEL-RELATED"/>
    <property type="match status" value="1"/>
</dbReference>
<dbReference type="InterPro" id="IPR001873">
    <property type="entry name" value="ENaC"/>
</dbReference>
<keyword evidence="9 13" id="KW-0472">Membrane</keyword>
<evidence type="ECO:0000256" key="12">
    <source>
        <dbReference type="RuleBase" id="RU000679"/>
    </source>
</evidence>
<comment type="similarity">
    <text evidence="2 12">Belongs to the amiloride-sensitive sodium channel (TC 1.A.6) family.</text>
</comment>
<reference evidence="15" key="1">
    <citation type="submission" date="2025-08" db="UniProtKB">
        <authorList>
            <consortium name="RefSeq"/>
        </authorList>
    </citation>
    <scope>IDENTIFICATION</scope>
    <source>
        <strain evidence="15">15112-1751.03</strain>
        <tissue evidence="15">Whole Adult</tissue>
    </source>
</reference>
<protein>
    <submittedName>
        <fullName evidence="15">Pickpocket protein 19-like</fullName>
    </submittedName>
</protein>
<dbReference type="AlphaFoldDB" id="A0A9C6SLK8"/>
<dbReference type="PANTHER" id="PTHR11690">
    <property type="entry name" value="AMILORIDE-SENSITIVE SODIUM CHANNEL-RELATED"/>
    <property type="match status" value="1"/>
</dbReference>
<evidence type="ECO:0000256" key="3">
    <source>
        <dbReference type="ARBA" id="ARBA00022448"/>
    </source>
</evidence>
<keyword evidence="6 13" id="KW-1133">Transmembrane helix</keyword>
<name>A0A9C6SLK8_DROAB</name>
<organism evidence="14 15">
    <name type="scientific">Drosophila albomicans</name>
    <name type="common">Fruit fly</name>
    <dbReference type="NCBI Taxonomy" id="7291"/>
    <lineage>
        <taxon>Eukaryota</taxon>
        <taxon>Metazoa</taxon>
        <taxon>Ecdysozoa</taxon>
        <taxon>Arthropoda</taxon>
        <taxon>Hexapoda</taxon>
        <taxon>Insecta</taxon>
        <taxon>Pterygota</taxon>
        <taxon>Neoptera</taxon>
        <taxon>Endopterygota</taxon>
        <taxon>Diptera</taxon>
        <taxon>Brachycera</taxon>
        <taxon>Muscomorpha</taxon>
        <taxon>Ephydroidea</taxon>
        <taxon>Drosophilidae</taxon>
        <taxon>Drosophila</taxon>
    </lineage>
</organism>
<evidence type="ECO:0000256" key="7">
    <source>
        <dbReference type="ARBA" id="ARBA00023053"/>
    </source>
</evidence>
<evidence type="ECO:0000256" key="13">
    <source>
        <dbReference type="SAM" id="Phobius"/>
    </source>
</evidence>
<keyword evidence="11 12" id="KW-0407">Ion channel</keyword>
<keyword evidence="4 12" id="KW-0894">Sodium channel</keyword>
<evidence type="ECO:0000256" key="9">
    <source>
        <dbReference type="ARBA" id="ARBA00023136"/>
    </source>
</evidence>
<proteinExistence type="inferred from homology"/>
<accession>A0A9C6SLK8</accession>
<gene>
    <name evidence="15" type="primary">LOC117563774</name>
</gene>
<evidence type="ECO:0000256" key="1">
    <source>
        <dbReference type="ARBA" id="ARBA00004141"/>
    </source>
</evidence>
<evidence type="ECO:0000256" key="10">
    <source>
        <dbReference type="ARBA" id="ARBA00023201"/>
    </source>
</evidence>
<keyword evidence="5 12" id="KW-0812">Transmembrane</keyword>
<keyword evidence="10 12" id="KW-0739">Sodium transport</keyword>
<evidence type="ECO:0000256" key="6">
    <source>
        <dbReference type="ARBA" id="ARBA00022989"/>
    </source>
</evidence>